<proteinExistence type="predicted"/>
<feature type="coiled-coil region" evidence="1">
    <location>
        <begin position="45"/>
        <end position="72"/>
    </location>
</feature>
<evidence type="ECO:0000256" key="1">
    <source>
        <dbReference type="SAM" id="Coils"/>
    </source>
</evidence>
<organism evidence="2 3">
    <name type="scientific">Kutzneria viridogrisea</name>
    <dbReference type="NCBI Taxonomy" id="47990"/>
    <lineage>
        <taxon>Bacteria</taxon>
        <taxon>Bacillati</taxon>
        <taxon>Actinomycetota</taxon>
        <taxon>Actinomycetes</taxon>
        <taxon>Pseudonocardiales</taxon>
        <taxon>Pseudonocardiaceae</taxon>
        <taxon>Kutzneria</taxon>
    </lineage>
</organism>
<sequence>MTDQMMVASISGGVALLVALLGIAGAIAAQVVATRRTFANSLALFEEQALEARHAREEAARIENRHRFADQKRSTYGRALCLADDVAAACRDKRWAVDKYKRQLDALDRAVQSSETVAELAKKYATEADGHRDRANRLFASLAEVVGEIELLSSDAVCSTATHLRDLAYTTNKDQEDRYREARDKFLLSARSELGVEHT</sequence>
<evidence type="ECO:0000313" key="3">
    <source>
        <dbReference type="Proteomes" id="UP000517916"/>
    </source>
</evidence>
<keyword evidence="1" id="KW-0175">Coiled coil</keyword>
<name>A0ABR6BJT0_9PSEU</name>
<dbReference type="RefSeq" id="WP_182838102.1">
    <property type="nucleotide sequence ID" value="NZ_BAAABQ010000051.1"/>
</dbReference>
<evidence type="ECO:0000313" key="2">
    <source>
        <dbReference type="EMBL" id="MBA8926916.1"/>
    </source>
</evidence>
<protein>
    <submittedName>
        <fullName evidence="2">Uncharacterized protein</fullName>
    </submittedName>
</protein>
<comment type="caution">
    <text evidence="2">The sequence shown here is derived from an EMBL/GenBank/DDBJ whole genome shotgun (WGS) entry which is preliminary data.</text>
</comment>
<keyword evidence="3" id="KW-1185">Reference proteome</keyword>
<gene>
    <name evidence="2" type="ORF">BC739_004122</name>
</gene>
<accession>A0ABR6BJT0</accession>
<reference evidence="2 3" key="1">
    <citation type="submission" date="2020-08" db="EMBL/GenBank/DDBJ databases">
        <title>Genomic Encyclopedia of Archaeal and Bacterial Type Strains, Phase II (KMG-II): from individual species to whole genera.</title>
        <authorList>
            <person name="Goeker M."/>
        </authorList>
    </citation>
    <scope>NUCLEOTIDE SEQUENCE [LARGE SCALE GENOMIC DNA]</scope>
    <source>
        <strain evidence="2 3">DSM 43850</strain>
    </source>
</reference>
<dbReference type="EMBL" id="JACJID010000003">
    <property type="protein sequence ID" value="MBA8926916.1"/>
    <property type="molecule type" value="Genomic_DNA"/>
</dbReference>
<dbReference type="Proteomes" id="UP000517916">
    <property type="component" value="Unassembled WGS sequence"/>
</dbReference>